<dbReference type="Proteomes" id="UP000196531">
    <property type="component" value="Unassembled WGS sequence"/>
</dbReference>
<evidence type="ECO:0000313" key="3">
    <source>
        <dbReference type="Proteomes" id="UP000196531"/>
    </source>
</evidence>
<dbReference type="InterPro" id="IPR038765">
    <property type="entry name" value="Papain-like_cys_pep_sf"/>
</dbReference>
<protein>
    <recommendedName>
        <fullName evidence="1">Transglutaminase-like domain-containing protein</fullName>
    </recommendedName>
</protein>
<dbReference type="SUPFAM" id="SSF54001">
    <property type="entry name" value="Cysteine proteinases"/>
    <property type="match status" value="1"/>
</dbReference>
<gene>
    <name evidence="2" type="ORF">A9Q84_14930</name>
</gene>
<evidence type="ECO:0000313" key="2">
    <source>
        <dbReference type="EMBL" id="OUR95793.1"/>
    </source>
</evidence>
<dbReference type="Pfam" id="PF01841">
    <property type="entry name" value="Transglut_core"/>
    <property type="match status" value="1"/>
</dbReference>
<dbReference type="Gene3D" id="3.10.620.30">
    <property type="match status" value="1"/>
</dbReference>
<proteinExistence type="predicted"/>
<evidence type="ECO:0000259" key="1">
    <source>
        <dbReference type="Pfam" id="PF01841"/>
    </source>
</evidence>
<name>A0A1Y5FAL6_9BACT</name>
<comment type="caution">
    <text evidence="2">The sequence shown here is derived from an EMBL/GenBank/DDBJ whole genome shotgun (WGS) entry which is preliminary data.</text>
</comment>
<accession>A0A1Y5FAL6</accession>
<dbReference type="EMBL" id="MAAO01000007">
    <property type="protein sequence ID" value="OUR95793.1"/>
    <property type="molecule type" value="Genomic_DNA"/>
</dbReference>
<feature type="domain" description="Transglutaminase-like" evidence="1">
    <location>
        <begin position="13"/>
        <end position="123"/>
    </location>
</feature>
<dbReference type="InterPro" id="IPR002931">
    <property type="entry name" value="Transglutaminase-like"/>
</dbReference>
<sequence length="225" mass="26351">MKIESTLEFFLNQLKEKNMGELELVEYLYSYVRDEIKFDFLPGIDDVTAGEVFTIGRGQCNNKTILFYEMLNYFNFNVRARFSTIDKFIQRGFFPRLMMWIAPDEIGHSWIEVELNGKWIQLDGYINDQLLFKGAMIMNKKRNWKTGHSVADSECGASTDFSMNNDKFVQMEAVKTDFGATRDVMTYVRSSKNPNKVNPMKKLAYLCLLPIIRRRVVQIRELARD</sequence>
<dbReference type="AlphaFoldDB" id="A0A1Y5FAL6"/>
<organism evidence="2 3">
    <name type="scientific">Halobacteriovorax marinus</name>
    <dbReference type="NCBI Taxonomy" id="97084"/>
    <lineage>
        <taxon>Bacteria</taxon>
        <taxon>Pseudomonadati</taxon>
        <taxon>Bdellovibrionota</taxon>
        <taxon>Bacteriovoracia</taxon>
        <taxon>Bacteriovoracales</taxon>
        <taxon>Halobacteriovoraceae</taxon>
        <taxon>Halobacteriovorax</taxon>
    </lineage>
</organism>
<reference evidence="3" key="1">
    <citation type="journal article" date="2017" name="Proc. Natl. Acad. Sci. U.S.A.">
        <title>Simulation of Deepwater Horizon oil plume reveals substrate specialization within a complex community of hydrocarbon-degraders.</title>
        <authorList>
            <person name="Hu P."/>
            <person name="Dubinsky E.A."/>
            <person name="Probst A.J."/>
            <person name="Wang J."/>
            <person name="Sieber C.M.K."/>
            <person name="Tom L.M."/>
            <person name="Gardinali P."/>
            <person name="Banfield J.F."/>
            <person name="Atlas R.M."/>
            <person name="Andersen G.L."/>
        </authorList>
    </citation>
    <scope>NUCLEOTIDE SEQUENCE [LARGE SCALE GENOMIC DNA]</scope>
</reference>